<dbReference type="PANTHER" id="PTHR22983:SF6">
    <property type="entry name" value="SERINE_THREONINE-PROTEIN KINASE 36"/>
    <property type="match status" value="1"/>
</dbReference>
<dbReference type="SMART" id="SM00220">
    <property type="entry name" value="S_TKc"/>
    <property type="match status" value="1"/>
</dbReference>
<comment type="caution">
    <text evidence="15">The sequence shown here is derived from an EMBL/GenBank/DDBJ whole genome shotgun (WGS) entry which is preliminary data.</text>
</comment>
<gene>
    <name evidence="15" type="ORF">EZS28_011684</name>
</gene>
<evidence type="ECO:0000256" key="2">
    <source>
        <dbReference type="ARBA" id="ARBA00012513"/>
    </source>
</evidence>
<keyword evidence="6" id="KW-0547">Nucleotide-binding</keyword>
<feature type="compositionally biased region" description="Low complexity" evidence="13">
    <location>
        <begin position="374"/>
        <end position="385"/>
    </location>
</feature>
<feature type="compositionally biased region" description="Low complexity" evidence="13">
    <location>
        <begin position="347"/>
        <end position="360"/>
    </location>
</feature>
<evidence type="ECO:0000256" key="13">
    <source>
        <dbReference type="SAM" id="MobiDB-lite"/>
    </source>
</evidence>
<dbReference type="EMBL" id="SNRW01002431">
    <property type="protein sequence ID" value="KAA6392787.1"/>
    <property type="molecule type" value="Genomic_DNA"/>
</dbReference>
<evidence type="ECO:0000256" key="1">
    <source>
        <dbReference type="ARBA" id="ARBA00004245"/>
    </source>
</evidence>
<dbReference type="GO" id="GO:0005856">
    <property type="term" value="C:cytoskeleton"/>
    <property type="evidence" value="ECO:0007669"/>
    <property type="project" value="UniProtKB-SubCell"/>
</dbReference>
<dbReference type="OrthoDB" id="266718at2759"/>
<dbReference type="PANTHER" id="PTHR22983">
    <property type="entry name" value="PROTEIN KINASE RELATED"/>
    <property type="match status" value="1"/>
</dbReference>
<evidence type="ECO:0000256" key="5">
    <source>
        <dbReference type="ARBA" id="ARBA00022679"/>
    </source>
</evidence>
<comment type="catalytic activity">
    <reaction evidence="11">
        <text>L-seryl-[protein] + ATP = O-phospho-L-seryl-[protein] + ADP + H(+)</text>
        <dbReference type="Rhea" id="RHEA:17989"/>
        <dbReference type="Rhea" id="RHEA-COMP:9863"/>
        <dbReference type="Rhea" id="RHEA-COMP:11604"/>
        <dbReference type="ChEBI" id="CHEBI:15378"/>
        <dbReference type="ChEBI" id="CHEBI:29999"/>
        <dbReference type="ChEBI" id="CHEBI:30616"/>
        <dbReference type="ChEBI" id="CHEBI:83421"/>
        <dbReference type="ChEBI" id="CHEBI:456216"/>
        <dbReference type="EC" id="2.7.11.1"/>
    </reaction>
</comment>
<evidence type="ECO:0000256" key="9">
    <source>
        <dbReference type="ARBA" id="ARBA00023212"/>
    </source>
</evidence>
<dbReference type="Proteomes" id="UP000324800">
    <property type="component" value="Unassembled WGS sequence"/>
</dbReference>
<accession>A0A5J4WCW2</accession>
<feature type="non-terminal residue" evidence="15">
    <location>
        <position position="496"/>
    </location>
</feature>
<evidence type="ECO:0000313" key="15">
    <source>
        <dbReference type="EMBL" id="KAA6392787.1"/>
    </source>
</evidence>
<evidence type="ECO:0000256" key="7">
    <source>
        <dbReference type="ARBA" id="ARBA00022777"/>
    </source>
</evidence>
<dbReference type="AlphaFoldDB" id="A0A5J4WCW2"/>
<keyword evidence="7 15" id="KW-0418">Kinase</keyword>
<organism evidence="15 16">
    <name type="scientific">Streblomastix strix</name>
    <dbReference type="NCBI Taxonomy" id="222440"/>
    <lineage>
        <taxon>Eukaryota</taxon>
        <taxon>Metamonada</taxon>
        <taxon>Preaxostyla</taxon>
        <taxon>Oxymonadida</taxon>
        <taxon>Streblomastigidae</taxon>
        <taxon>Streblomastix</taxon>
    </lineage>
</organism>
<feature type="compositionally biased region" description="Low complexity" evidence="13">
    <location>
        <begin position="312"/>
        <end position="340"/>
    </location>
</feature>
<evidence type="ECO:0000256" key="10">
    <source>
        <dbReference type="ARBA" id="ARBA00047899"/>
    </source>
</evidence>
<dbReference type="GO" id="GO:0004674">
    <property type="term" value="F:protein serine/threonine kinase activity"/>
    <property type="evidence" value="ECO:0007669"/>
    <property type="project" value="UniProtKB-KW"/>
</dbReference>
<keyword evidence="5" id="KW-0808">Transferase</keyword>
<dbReference type="FunFam" id="3.30.200.20:FF:000042">
    <property type="entry name" value="Aurora kinase A"/>
    <property type="match status" value="1"/>
</dbReference>
<dbReference type="Gene3D" id="1.10.510.10">
    <property type="entry name" value="Transferase(Phosphotransferase) domain 1"/>
    <property type="match status" value="1"/>
</dbReference>
<dbReference type="PROSITE" id="PS00108">
    <property type="entry name" value="PROTEIN_KINASE_ST"/>
    <property type="match status" value="1"/>
</dbReference>
<evidence type="ECO:0000256" key="6">
    <source>
        <dbReference type="ARBA" id="ARBA00022741"/>
    </source>
</evidence>
<dbReference type="InterPro" id="IPR011009">
    <property type="entry name" value="Kinase-like_dom_sf"/>
</dbReference>
<proteinExistence type="predicted"/>
<keyword evidence="8" id="KW-0067">ATP-binding</keyword>
<dbReference type="GO" id="GO:0007224">
    <property type="term" value="P:smoothened signaling pathway"/>
    <property type="evidence" value="ECO:0007669"/>
    <property type="project" value="TreeGrafter"/>
</dbReference>
<dbReference type="FunFam" id="1.10.510.10:FF:000292">
    <property type="entry name" value="Serine/threonine-protein kinase 36"/>
    <property type="match status" value="1"/>
</dbReference>
<dbReference type="InterPro" id="IPR000719">
    <property type="entry name" value="Prot_kinase_dom"/>
</dbReference>
<evidence type="ECO:0000256" key="12">
    <source>
        <dbReference type="ARBA" id="ARBA00075375"/>
    </source>
</evidence>
<sequence length="496" mass="57627">MSLAGLTTDNYHILQLAGEGSFGKVYKGRKKTTGQVVAMKFISKINKTPKELRSLRQEIDILRCLNHENIIMLLDTFETDSDFVMVTELGEGDLFEILENDKTLPEHEVQSIAKQLVSALHYLHHNRIIHRDLKPQNILINSSGQIKVCDFGFARALSRSTVCLTSVKGTPLYMPPELVMEQPYDKSADLWSMGIVLYELFVGVPPFYTNNFVSLIRLIVSDPVKYPANMSNTFKDFLKGLLQKKPEKRLTWPALLNHDFVKETKQEREARKLRPGPEVTRIRFSRPDEVPTQDQLWRAQLIAQQKIQAAQAQLQEKQPQGGQKGSSSQLSKSGQQNNNQKDSKEVQAAQSAATQAAIKQAQDEKKAEEEQLLKKSNTTNQQQQQIEIPHLSILPLGVNKDKEIKNADNKDRQDNEEELMRGKEREKEREKERMEKDRLEKDKLEKERIEKEKKDKEEKEKKEREMKQREEKEKKEREDKEKRDKEEKEKREREKK</sequence>
<keyword evidence="9" id="KW-0206">Cytoskeleton</keyword>
<dbReference type="GO" id="GO:0005524">
    <property type="term" value="F:ATP binding"/>
    <property type="evidence" value="ECO:0007669"/>
    <property type="project" value="UniProtKB-KW"/>
</dbReference>
<dbReference type="PROSITE" id="PS50011">
    <property type="entry name" value="PROTEIN_KINASE_DOM"/>
    <property type="match status" value="1"/>
</dbReference>
<dbReference type="Pfam" id="PF00069">
    <property type="entry name" value="Pkinase"/>
    <property type="match status" value="1"/>
</dbReference>
<feature type="region of interest" description="Disordered" evidence="13">
    <location>
        <begin position="312"/>
        <end position="496"/>
    </location>
</feature>
<evidence type="ECO:0000256" key="3">
    <source>
        <dbReference type="ARBA" id="ARBA00022490"/>
    </source>
</evidence>
<feature type="compositionally biased region" description="Basic and acidic residues" evidence="13">
    <location>
        <begin position="399"/>
        <end position="496"/>
    </location>
</feature>
<evidence type="ECO:0000259" key="14">
    <source>
        <dbReference type="PROSITE" id="PS50011"/>
    </source>
</evidence>
<evidence type="ECO:0000256" key="8">
    <source>
        <dbReference type="ARBA" id="ARBA00022840"/>
    </source>
</evidence>
<feature type="domain" description="Protein kinase" evidence="14">
    <location>
        <begin position="11"/>
        <end position="261"/>
    </location>
</feature>
<protein>
    <recommendedName>
        <fullName evidence="2">non-specific serine/threonine protein kinase</fullName>
        <ecNumber evidence="2">2.7.11.1</ecNumber>
    </recommendedName>
    <alternativeName>
        <fullName evidence="12">Fused homolog</fullName>
    </alternativeName>
</protein>
<keyword evidence="4" id="KW-0723">Serine/threonine-protein kinase</keyword>
<evidence type="ECO:0000256" key="4">
    <source>
        <dbReference type="ARBA" id="ARBA00022527"/>
    </source>
</evidence>
<evidence type="ECO:0000256" key="11">
    <source>
        <dbReference type="ARBA" id="ARBA00048679"/>
    </source>
</evidence>
<dbReference type="SUPFAM" id="SSF56112">
    <property type="entry name" value="Protein kinase-like (PK-like)"/>
    <property type="match status" value="1"/>
</dbReference>
<dbReference type="CDD" id="cd14002">
    <property type="entry name" value="STKc_STK36"/>
    <property type="match status" value="1"/>
</dbReference>
<feature type="compositionally biased region" description="Basic and acidic residues" evidence="13">
    <location>
        <begin position="361"/>
        <end position="373"/>
    </location>
</feature>
<comment type="subcellular location">
    <subcellularLocation>
        <location evidence="1">Cytoplasm</location>
        <location evidence="1">Cytoskeleton</location>
    </subcellularLocation>
</comment>
<keyword evidence="3" id="KW-0963">Cytoplasm</keyword>
<name>A0A5J4WCW2_9EUKA</name>
<evidence type="ECO:0000313" key="16">
    <source>
        <dbReference type="Proteomes" id="UP000324800"/>
    </source>
</evidence>
<comment type="catalytic activity">
    <reaction evidence="10">
        <text>L-threonyl-[protein] + ATP = O-phospho-L-threonyl-[protein] + ADP + H(+)</text>
        <dbReference type="Rhea" id="RHEA:46608"/>
        <dbReference type="Rhea" id="RHEA-COMP:11060"/>
        <dbReference type="Rhea" id="RHEA-COMP:11605"/>
        <dbReference type="ChEBI" id="CHEBI:15378"/>
        <dbReference type="ChEBI" id="CHEBI:30013"/>
        <dbReference type="ChEBI" id="CHEBI:30616"/>
        <dbReference type="ChEBI" id="CHEBI:61977"/>
        <dbReference type="ChEBI" id="CHEBI:456216"/>
        <dbReference type="EC" id="2.7.11.1"/>
    </reaction>
</comment>
<dbReference type="InterPro" id="IPR008271">
    <property type="entry name" value="Ser/Thr_kinase_AS"/>
</dbReference>
<dbReference type="EC" id="2.7.11.1" evidence="2"/>
<dbReference type="GO" id="GO:0005737">
    <property type="term" value="C:cytoplasm"/>
    <property type="evidence" value="ECO:0007669"/>
    <property type="project" value="TreeGrafter"/>
</dbReference>
<reference evidence="15 16" key="1">
    <citation type="submission" date="2019-03" db="EMBL/GenBank/DDBJ databases">
        <title>Single cell metagenomics reveals metabolic interactions within the superorganism composed of flagellate Streblomastix strix and complex community of Bacteroidetes bacteria on its surface.</title>
        <authorList>
            <person name="Treitli S.C."/>
            <person name="Kolisko M."/>
            <person name="Husnik F."/>
            <person name="Keeling P."/>
            <person name="Hampl V."/>
        </authorList>
    </citation>
    <scope>NUCLEOTIDE SEQUENCE [LARGE SCALE GENOMIC DNA]</scope>
    <source>
        <strain evidence="15">ST1C</strain>
    </source>
</reference>